<reference evidence="4" key="1">
    <citation type="submission" date="2019-09" db="EMBL/GenBank/DDBJ databases">
        <title>Mumia zhuanghuii sp. nov. isolated from the intestinal contents of plateau pika (Ochotona curzoniae) in the Qinghai-Tibet plateau of China.</title>
        <authorList>
            <person name="Tian Z."/>
        </authorList>
    </citation>
    <scope>NUCLEOTIDE SEQUENCE [LARGE SCALE GENOMIC DNA]</scope>
    <source>
        <strain evidence="4">DSM 25564</strain>
    </source>
</reference>
<dbReference type="OrthoDB" id="5123394at2"/>
<comment type="caution">
    <text evidence="3">The sequence shown here is derived from an EMBL/GenBank/DDBJ whole genome shotgun (WGS) entry which is preliminary data.</text>
</comment>
<evidence type="ECO:0008006" key="5">
    <source>
        <dbReference type="Google" id="ProtNLM"/>
    </source>
</evidence>
<evidence type="ECO:0000313" key="3">
    <source>
        <dbReference type="EMBL" id="KAA9089003.1"/>
    </source>
</evidence>
<dbReference type="RefSeq" id="WP_150417624.1">
    <property type="nucleotide sequence ID" value="NZ_VYRZ01000001.1"/>
</dbReference>
<keyword evidence="2" id="KW-0732">Signal</keyword>
<dbReference type="Proteomes" id="UP000327039">
    <property type="component" value="Unassembled WGS sequence"/>
</dbReference>
<feature type="compositionally biased region" description="Low complexity" evidence="1">
    <location>
        <begin position="36"/>
        <end position="65"/>
    </location>
</feature>
<feature type="chain" id="PRO_5023807919" description="DUF3558 domain-containing protein" evidence="2">
    <location>
        <begin position="31"/>
        <end position="216"/>
    </location>
</feature>
<proteinExistence type="predicted"/>
<feature type="region of interest" description="Disordered" evidence="1">
    <location>
        <begin position="28"/>
        <end position="65"/>
    </location>
</feature>
<keyword evidence="4" id="KW-1185">Reference proteome</keyword>
<evidence type="ECO:0000256" key="2">
    <source>
        <dbReference type="SAM" id="SignalP"/>
    </source>
</evidence>
<evidence type="ECO:0000313" key="4">
    <source>
        <dbReference type="Proteomes" id="UP000327039"/>
    </source>
</evidence>
<sequence length="216" mass="21850">MTSRPLARLAPAAVLAALVMLAGCAPEPDAAPPSAAPESTPSATATTAAPEAAESAESGGAAPAASGSVVSTTVIPRDCSGLLGSAARTALANVPLNDASFGPSGAMPDGSLRCVWGDPAADTSKIITTISFAEENPVIDFMNGLTSIGFTCYEPDAGVRCEKTWQNDRFPVTDGRTLYFRDGVLVDTQFSHLAPEGYTSGIVASLWPAVPAAPAP</sequence>
<gene>
    <name evidence="3" type="ORF">F6B42_00380</name>
</gene>
<accession>A0A5J5ISM7</accession>
<organism evidence="3 4">
    <name type="scientific">Microbacterium radiodurans</name>
    <dbReference type="NCBI Taxonomy" id="661398"/>
    <lineage>
        <taxon>Bacteria</taxon>
        <taxon>Bacillati</taxon>
        <taxon>Actinomycetota</taxon>
        <taxon>Actinomycetes</taxon>
        <taxon>Micrococcales</taxon>
        <taxon>Microbacteriaceae</taxon>
        <taxon>Microbacterium</taxon>
    </lineage>
</organism>
<protein>
    <recommendedName>
        <fullName evidence="5">DUF3558 domain-containing protein</fullName>
    </recommendedName>
</protein>
<dbReference type="AlphaFoldDB" id="A0A5J5ISM7"/>
<dbReference type="PROSITE" id="PS51257">
    <property type="entry name" value="PROKAR_LIPOPROTEIN"/>
    <property type="match status" value="1"/>
</dbReference>
<name>A0A5J5ISM7_9MICO</name>
<feature type="signal peptide" evidence="2">
    <location>
        <begin position="1"/>
        <end position="30"/>
    </location>
</feature>
<dbReference type="EMBL" id="VYRZ01000001">
    <property type="protein sequence ID" value="KAA9089003.1"/>
    <property type="molecule type" value="Genomic_DNA"/>
</dbReference>
<evidence type="ECO:0000256" key="1">
    <source>
        <dbReference type="SAM" id="MobiDB-lite"/>
    </source>
</evidence>